<name>A0ACC2HCR6_DALPE</name>
<gene>
    <name evidence="1" type="ORF">DPEC_G00032890</name>
</gene>
<sequence>MDSHHLSLLSSLKDEATPEDFIQPHYKESYRLAIDLLVNEGREKYQEFLKTERIGSFLSEDELQFIATFCSQPSNLTEDTDSLVPDVSASQSSTGTYWPDHSDIATPDLDLGWPEFRHNIQQTNIDVLFHPPRLNSPTIKEVIRKKIQDARQVIAIVMDIFTDVDIFKEAVDASIRGVSVYVLLDDFHLQGFLSMAENQDIQIPKLRNMRVRTVKGQDYLCRSGAKFHGSMEQKFLLVDCQTVVYGSYSFMWSYEKINLSMVQVITGQLVESYDEEFRTLFARSFVPAVLAPPEGVLLERNGRHTVAKYPSQSGHAFERKDQLRHTLNTVYIKACERQMGVPVGGMEERFHDDEPFEHRPMASRGVSVQNRIQQFQAAEAENFLKRHSYAGERQDAPYVPQDPRYGTSNWNVAGDGGYHYAPGRTAVHNASGDHPQQAQMYRGLNNRPSYHGTDKHVQVMQQRLPTLERTAKSFLRTYRIESYLNNQDVPIGDSYDYLDQYESQENKTNSFIPSRIRSSLVFKNTIPEQPESSSSTSVRHVDPSARPNNVPYYSSMQWNPPNSVESRLLQEELMKRRSLVLDDPRNNIGYGSGRKPQHSVYASLGRAKAVRPLRNPEVQQDNWHKRHSVADPKANGGNMYCGAYVRRHAEGTPTRPGAPNGGYSSNLNEDQRSVSQYDVKNVRDTNNAPVSNWQEPPSRTVSAAALDTTSKEQPTSAPISTPRLKSSTKKIRSLLNIPERKEGSLSKQKKNSPKQDSSTDTIVAEEEELTPVRERTTASISSYKNSTKSPPRLHKNHLVDDIDTTELHPYSGIDEDDELLKYIWREYLHPKKYEWFLIVGYILVFFVSLIGNTLVCFAVWKNHHMRTVTNYFIVNLSFADVLVTITCLPASLVVDITETWFFGDTLCKILPCLQTTSVAVSVLTLSCIALDLWYAICHPLMFKSTDRRARRSVIVIWAVSCVIMLPQAVVMECSSLLPELTNKTSLFTVCDEHWGADVYPKVYHICFFFTTYLAPLCLMVLAYIQICHKLWCQQIPGASAVLQRMRCGVCHPGLRDTAAVRRNTVSAEFKQVRARRKTARMLMVVLVVFALCYLPISVLNVMKRVFGTFKNTYSRETVYAWFTFSHWLVYANSAANPIIYNFLGGKFRAEFKAAFSSCCFGRSHKQMNGKRTGINSDSHKSMSTQVNVMDNVSRISDHGVY</sequence>
<organism evidence="1 2">
    <name type="scientific">Dallia pectoralis</name>
    <name type="common">Alaska blackfish</name>
    <dbReference type="NCBI Taxonomy" id="75939"/>
    <lineage>
        <taxon>Eukaryota</taxon>
        <taxon>Metazoa</taxon>
        <taxon>Chordata</taxon>
        <taxon>Craniata</taxon>
        <taxon>Vertebrata</taxon>
        <taxon>Euteleostomi</taxon>
        <taxon>Actinopterygii</taxon>
        <taxon>Neopterygii</taxon>
        <taxon>Teleostei</taxon>
        <taxon>Protacanthopterygii</taxon>
        <taxon>Esociformes</taxon>
        <taxon>Umbridae</taxon>
        <taxon>Dallia</taxon>
    </lineage>
</organism>
<reference evidence="1" key="1">
    <citation type="submission" date="2021-05" db="EMBL/GenBank/DDBJ databases">
        <authorList>
            <person name="Pan Q."/>
            <person name="Jouanno E."/>
            <person name="Zahm M."/>
            <person name="Klopp C."/>
            <person name="Cabau C."/>
            <person name="Louis A."/>
            <person name="Berthelot C."/>
            <person name="Parey E."/>
            <person name="Roest Crollius H."/>
            <person name="Montfort J."/>
            <person name="Robinson-Rechavi M."/>
            <person name="Bouchez O."/>
            <person name="Lampietro C."/>
            <person name="Lopez Roques C."/>
            <person name="Donnadieu C."/>
            <person name="Postlethwait J."/>
            <person name="Bobe J."/>
            <person name="Dillon D."/>
            <person name="Chandos A."/>
            <person name="von Hippel F."/>
            <person name="Guiguen Y."/>
        </authorList>
    </citation>
    <scope>NUCLEOTIDE SEQUENCE</scope>
    <source>
        <strain evidence="1">YG-Jan2019</strain>
    </source>
</reference>
<comment type="caution">
    <text evidence="1">The sequence shown here is derived from an EMBL/GenBank/DDBJ whole genome shotgun (WGS) entry which is preliminary data.</text>
</comment>
<protein>
    <submittedName>
        <fullName evidence="1">Uncharacterized protein</fullName>
    </submittedName>
</protein>
<proteinExistence type="predicted"/>
<dbReference type="Proteomes" id="UP001157502">
    <property type="component" value="Chromosome 3"/>
</dbReference>
<evidence type="ECO:0000313" key="1">
    <source>
        <dbReference type="EMBL" id="KAJ8013736.1"/>
    </source>
</evidence>
<dbReference type="EMBL" id="CM055730">
    <property type="protein sequence ID" value="KAJ8013736.1"/>
    <property type="molecule type" value="Genomic_DNA"/>
</dbReference>
<evidence type="ECO:0000313" key="2">
    <source>
        <dbReference type="Proteomes" id="UP001157502"/>
    </source>
</evidence>
<accession>A0ACC2HCR6</accession>
<keyword evidence="2" id="KW-1185">Reference proteome</keyword>